<sequence length="152" mass="16967">MDYPGLMPQGSHRKGIPVKVVIFTLMSMVFICKVDFGGCLNTNKVEALCNAESCGDVEWGDHLEKLVNDLIDLAPVLHFSAYARYPLWYDASTWYGCAACNGHLSQDDCSSCLKTISDVYAKNTCRGRAGMTIKLEDCRMRCEVYPFDVEVC</sequence>
<name>A0ACB9QU22_9MYRT</name>
<dbReference type="Proteomes" id="UP001057402">
    <property type="component" value="Chromosome 5"/>
</dbReference>
<accession>A0ACB9QU22</accession>
<evidence type="ECO:0000313" key="1">
    <source>
        <dbReference type="EMBL" id="KAI4369950.1"/>
    </source>
</evidence>
<reference evidence="2" key="1">
    <citation type="journal article" date="2023" name="Front. Plant Sci.">
        <title>Chromosomal-level genome assembly of Melastoma candidum provides insights into trichome evolution.</title>
        <authorList>
            <person name="Zhong Y."/>
            <person name="Wu W."/>
            <person name="Sun C."/>
            <person name="Zou P."/>
            <person name="Liu Y."/>
            <person name="Dai S."/>
            <person name="Zhou R."/>
        </authorList>
    </citation>
    <scope>NUCLEOTIDE SEQUENCE [LARGE SCALE GENOMIC DNA]</scope>
</reference>
<proteinExistence type="predicted"/>
<protein>
    <submittedName>
        <fullName evidence="1">Uncharacterized protein</fullName>
    </submittedName>
</protein>
<organism evidence="1 2">
    <name type="scientific">Melastoma candidum</name>
    <dbReference type="NCBI Taxonomy" id="119954"/>
    <lineage>
        <taxon>Eukaryota</taxon>
        <taxon>Viridiplantae</taxon>
        <taxon>Streptophyta</taxon>
        <taxon>Embryophyta</taxon>
        <taxon>Tracheophyta</taxon>
        <taxon>Spermatophyta</taxon>
        <taxon>Magnoliopsida</taxon>
        <taxon>eudicotyledons</taxon>
        <taxon>Gunneridae</taxon>
        <taxon>Pentapetalae</taxon>
        <taxon>rosids</taxon>
        <taxon>malvids</taxon>
        <taxon>Myrtales</taxon>
        <taxon>Melastomataceae</taxon>
        <taxon>Melastomatoideae</taxon>
        <taxon>Melastomateae</taxon>
        <taxon>Melastoma</taxon>
    </lineage>
</organism>
<comment type="caution">
    <text evidence="1">The sequence shown here is derived from an EMBL/GenBank/DDBJ whole genome shotgun (WGS) entry which is preliminary data.</text>
</comment>
<dbReference type="EMBL" id="CM042884">
    <property type="protein sequence ID" value="KAI4369950.1"/>
    <property type="molecule type" value="Genomic_DNA"/>
</dbReference>
<evidence type="ECO:0000313" key="2">
    <source>
        <dbReference type="Proteomes" id="UP001057402"/>
    </source>
</evidence>
<gene>
    <name evidence="1" type="ORF">MLD38_018341</name>
</gene>
<keyword evidence="2" id="KW-1185">Reference proteome</keyword>